<dbReference type="EMBL" id="JACEIK010003382">
    <property type="protein sequence ID" value="MCD9641519.1"/>
    <property type="molecule type" value="Genomic_DNA"/>
</dbReference>
<accession>A0ABS8V3W4</accession>
<organism evidence="1 2">
    <name type="scientific">Datura stramonium</name>
    <name type="common">Jimsonweed</name>
    <name type="synonym">Common thornapple</name>
    <dbReference type="NCBI Taxonomy" id="4076"/>
    <lineage>
        <taxon>Eukaryota</taxon>
        <taxon>Viridiplantae</taxon>
        <taxon>Streptophyta</taxon>
        <taxon>Embryophyta</taxon>
        <taxon>Tracheophyta</taxon>
        <taxon>Spermatophyta</taxon>
        <taxon>Magnoliopsida</taxon>
        <taxon>eudicotyledons</taxon>
        <taxon>Gunneridae</taxon>
        <taxon>Pentapetalae</taxon>
        <taxon>asterids</taxon>
        <taxon>lamiids</taxon>
        <taxon>Solanales</taxon>
        <taxon>Solanaceae</taxon>
        <taxon>Solanoideae</taxon>
        <taxon>Datureae</taxon>
        <taxon>Datura</taxon>
    </lineage>
</organism>
<protein>
    <submittedName>
        <fullName evidence="1">Uncharacterized protein</fullName>
    </submittedName>
</protein>
<evidence type="ECO:0000313" key="1">
    <source>
        <dbReference type="EMBL" id="MCD9641519.1"/>
    </source>
</evidence>
<proteinExistence type="predicted"/>
<gene>
    <name evidence="1" type="ORF">HAX54_027732</name>
</gene>
<dbReference type="Proteomes" id="UP000823775">
    <property type="component" value="Unassembled WGS sequence"/>
</dbReference>
<name>A0ABS8V3W4_DATST</name>
<sequence>MERERGKVRRCSVRREIGGFWSMGVCRRGRGRGKDREVRRLFGGFFFGVHAVVRETAAEVSRRNRENGVREWSGGGIGFRRLRCLKKWGEGRVKEKGVGAAALVFRRRGENEVNLGFWG</sequence>
<reference evidence="1 2" key="1">
    <citation type="journal article" date="2021" name="BMC Genomics">
        <title>Datura genome reveals duplications of psychoactive alkaloid biosynthetic genes and high mutation rate following tissue culture.</title>
        <authorList>
            <person name="Rajewski A."/>
            <person name="Carter-House D."/>
            <person name="Stajich J."/>
            <person name="Litt A."/>
        </authorList>
    </citation>
    <scope>NUCLEOTIDE SEQUENCE [LARGE SCALE GENOMIC DNA]</scope>
    <source>
        <strain evidence="1">AR-01</strain>
    </source>
</reference>
<evidence type="ECO:0000313" key="2">
    <source>
        <dbReference type="Proteomes" id="UP000823775"/>
    </source>
</evidence>
<feature type="non-terminal residue" evidence="1">
    <location>
        <position position="119"/>
    </location>
</feature>
<keyword evidence="2" id="KW-1185">Reference proteome</keyword>
<comment type="caution">
    <text evidence="1">The sequence shown here is derived from an EMBL/GenBank/DDBJ whole genome shotgun (WGS) entry which is preliminary data.</text>
</comment>